<proteinExistence type="predicted"/>
<dbReference type="AlphaFoldDB" id="A0A7K0GMM8"/>
<reference evidence="1 2" key="1">
    <citation type="journal article" date="2019" name="Nat. Med.">
        <title>A library of human gut bacterial isolates paired with longitudinal multiomics data enables mechanistic microbiome research.</title>
        <authorList>
            <person name="Poyet M."/>
            <person name="Groussin M."/>
            <person name="Gibbons S.M."/>
            <person name="Avila-Pacheco J."/>
            <person name="Jiang X."/>
            <person name="Kearney S.M."/>
            <person name="Perrotta A.R."/>
            <person name="Berdy B."/>
            <person name="Zhao S."/>
            <person name="Lieberman T.D."/>
            <person name="Swanson P.K."/>
            <person name="Smith M."/>
            <person name="Roesemann S."/>
            <person name="Alexander J.E."/>
            <person name="Rich S.A."/>
            <person name="Livny J."/>
            <person name="Vlamakis H."/>
            <person name="Clish C."/>
            <person name="Bullock K."/>
            <person name="Deik A."/>
            <person name="Scott J."/>
            <person name="Pierce K.A."/>
            <person name="Xavier R.J."/>
            <person name="Alm E.J."/>
        </authorList>
    </citation>
    <scope>NUCLEOTIDE SEQUENCE [LARGE SCALE GENOMIC DNA]</scope>
    <source>
        <strain evidence="1 2">BIOML-A41</strain>
    </source>
</reference>
<sequence length="132" mass="15110">MPYITKDDFKDLLEVDEKFLEKSIKKTEQLFEVVTRRFYTKHDFETDVEWRKKAVRDALKAQVEFFINHGATTAQELNSEPITVTLGRTSISNATRNQSTLANAKATSNLLCDEFYLLLFGTGLLYRGIGHG</sequence>
<name>A0A7K0GMM8_PARDI</name>
<comment type="caution">
    <text evidence="1">The sequence shown here is derived from an EMBL/GenBank/DDBJ whole genome shotgun (WGS) entry which is preliminary data.</text>
</comment>
<dbReference type="EMBL" id="WKLT01000033">
    <property type="protein sequence ID" value="MRY60419.1"/>
    <property type="molecule type" value="Genomic_DNA"/>
</dbReference>
<protein>
    <submittedName>
        <fullName evidence="1">Uncharacterized protein</fullName>
    </submittedName>
</protein>
<gene>
    <name evidence="1" type="ORF">GKD59_21455</name>
</gene>
<dbReference type="RefSeq" id="WP_151877600.1">
    <property type="nucleotide sequence ID" value="NZ_WKLT01000033.1"/>
</dbReference>
<dbReference type="Proteomes" id="UP000463337">
    <property type="component" value="Unassembled WGS sequence"/>
</dbReference>
<evidence type="ECO:0000313" key="2">
    <source>
        <dbReference type="Proteomes" id="UP000463337"/>
    </source>
</evidence>
<accession>A0A7K0GMM8</accession>
<evidence type="ECO:0000313" key="1">
    <source>
        <dbReference type="EMBL" id="MRY60419.1"/>
    </source>
</evidence>
<organism evidence="1 2">
    <name type="scientific">Parabacteroides distasonis</name>
    <dbReference type="NCBI Taxonomy" id="823"/>
    <lineage>
        <taxon>Bacteria</taxon>
        <taxon>Pseudomonadati</taxon>
        <taxon>Bacteroidota</taxon>
        <taxon>Bacteroidia</taxon>
        <taxon>Bacteroidales</taxon>
        <taxon>Tannerellaceae</taxon>
        <taxon>Parabacteroides</taxon>
    </lineage>
</organism>